<dbReference type="InterPro" id="IPR023209">
    <property type="entry name" value="DAO"/>
</dbReference>
<dbReference type="InterPro" id="IPR006076">
    <property type="entry name" value="FAD-dep_OxRdtase"/>
</dbReference>
<evidence type="ECO:0000313" key="10">
    <source>
        <dbReference type="EMBL" id="WIM94992.1"/>
    </source>
</evidence>
<evidence type="ECO:0000259" key="9">
    <source>
        <dbReference type="Pfam" id="PF01266"/>
    </source>
</evidence>
<evidence type="ECO:0000256" key="5">
    <source>
        <dbReference type="ARBA" id="ARBA00023002"/>
    </source>
</evidence>
<gene>
    <name evidence="10" type="ORF">ACTOB_007053</name>
</gene>
<comment type="cofactor">
    <cofactor evidence="1">
        <name>FAD</name>
        <dbReference type="ChEBI" id="CHEBI:57692"/>
    </cofactor>
</comment>
<evidence type="ECO:0000256" key="3">
    <source>
        <dbReference type="ARBA" id="ARBA00022630"/>
    </source>
</evidence>
<dbReference type="EMBL" id="CP126980">
    <property type="protein sequence ID" value="WIM94992.1"/>
    <property type="molecule type" value="Genomic_DNA"/>
</dbReference>
<evidence type="ECO:0000256" key="4">
    <source>
        <dbReference type="ARBA" id="ARBA00022827"/>
    </source>
</evidence>
<evidence type="ECO:0000256" key="8">
    <source>
        <dbReference type="ARBA" id="ARBA00049547"/>
    </source>
</evidence>
<evidence type="ECO:0000256" key="1">
    <source>
        <dbReference type="ARBA" id="ARBA00001974"/>
    </source>
</evidence>
<dbReference type="PANTHER" id="PTHR11530">
    <property type="entry name" value="D-AMINO ACID OXIDASE"/>
    <property type="match status" value="1"/>
</dbReference>
<evidence type="ECO:0000256" key="6">
    <source>
        <dbReference type="ARBA" id="ARBA00039101"/>
    </source>
</evidence>
<accession>A0ABY8WDI6</accession>
<evidence type="ECO:0000313" key="11">
    <source>
        <dbReference type="Proteomes" id="UP001240150"/>
    </source>
</evidence>
<dbReference type="Gene3D" id="3.40.50.720">
    <property type="entry name" value="NAD(P)-binding Rossmann-like Domain"/>
    <property type="match status" value="1"/>
</dbReference>
<dbReference type="PIRSF" id="PIRSF000189">
    <property type="entry name" value="D-aa_oxidase"/>
    <property type="match status" value="1"/>
</dbReference>
<dbReference type="SUPFAM" id="SSF54373">
    <property type="entry name" value="FAD-linked reductases, C-terminal domain"/>
    <property type="match status" value="1"/>
</dbReference>
<dbReference type="RefSeq" id="WP_284916254.1">
    <property type="nucleotide sequence ID" value="NZ_CP126980.1"/>
</dbReference>
<dbReference type="Pfam" id="PF01266">
    <property type="entry name" value="DAO"/>
    <property type="match status" value="2"/>
</dbReference>
<reference evidence="10 11" key="1">
    <citation type="submission" date="2023-06" db="EMBL/GenBank/DDBJ databases">
        <authorList>
            <person name="Yushchuk O."/>
            <person name="Binda E."/>
            <person name="Ruckert-Reed C."/>
            <person name="Fedorenko V."/>
            <person name="Kalinowski J."/>
            <person name="Marinelli F."/>
        </authorList>
    </citation>
    <scope>NUCLEOTIDE SEQUENCE [LARGE SCALE GENOMIC DNA]</scope>
    <source>
        <strain evidence="10 11">NRRL 3884</strain>
    </source>
</reference>
<keyword evidence="3" id="KW-0285">Flavoprotein</keyword>
<name>A0ABY8WDI6_9ACTN</name>
<keyword evidence="5 10" id="KW-0560">Oxidoreductase</keyword>
<feature type="domain" description="FAD dependent oxidoreductase" evidence="9">
    <location>
        <begin position="3"/>
        <end position="89"/>
    </location>
</feature>
<evidence type="ECO:0000256" key="2">
    <source>
        <dbReference type="ARBA" id="ARBA00006730"/>
    </source>
</evidence>
<dbReference type="Proteomes" id="UP001240150">
    <property type="component" value="Chromosome"/>
</dbReference>
<proteinExistence type="inferred from homology"/>
<protein>
    <recommendedName>
        <fullName evidence="7">D-amino-acid oxidase</fullName>
        <ecNumber evidence="6">1.4.3.3</ecNumber>
    </recommendedName>
</protein>
<evidence type="ECO:0000256" key="7">
    <source>
        <dbReference type="ARBA" id="ARBA00039751"/>
    </source>
</evidence>
<dbReference type="EC" id="1.4.3.3" evidence="6"/>
<comment type="similarity">
    <text evidence="2">Belongs to the DAMOX/DASOX family.</text>
</comment>
<feature type="domain" description="FAD dependent oxidoreductase" evidence="9">
    <location>
        <begin position="116"/>
        <end position="294"/>
    </location>
</feature>
<dbReference type="SUPFAM" id="SSF51971">
    <property type="entry name" value="Nucleotide-binding domain"/>
    <property type="match status" value="1"/>
</dbReference>
<comment type="catalytic activity">
    <reaction evidence="8">
        <text>a D-alpha-amino acid + O2 + H2O = a 2-oxocarboxylate + H2O2 + NH4(+)</text>
        <dbReference type="Rhea" id="RHEA:21816"/>
        <dbReference type="ChEBI" id="CHEBI:15377"/>
        <dbReference type="ChEBI" id="CHEBI:15379"/>
        <dbReference type="ChEBI" id="CHEBI:16240"/>
        <dbReference type="ChEBI" id="CHEBI:28938"/>
        <dbReference type="ChEBI" id="CHEBI:35179"/>
        <dbReference type="ChEBI" id="CHEBI:59871"/>
        <dbReference type="EC" id="1.4.3.3"/>
    </reaction>
    <physiologicalReaction direction="left-to-right" evidence="8">
        <dbReference type="Rhea" id="RHEA:21817"/>
    </physiologicalReaction>
</comment>
<dbReference type="GO" id="GO:0016491">
    <property type="term" value="F:oxidoreductase activity"/>
    <property type="evidence" value="ECO:0007669"/>
    <property type="project" value="UniProtKB-KW"/>
</dbReference>
<dbReference type="Gene3D" id="3.30.9.10">
    <property type="entry name" value="D-Amino Acid Oxidase, subunit A, domain 2"/>
    <property type="match status" value="1"/>
</dbReference>
<organism evidence="10 11">
    <name type="scientific">Actinoplanes oblitus</name>
    <dbReference type="NCBI Taxonomy" id="3040509"/>
    <lineage>
        <taxon>Bacteria</taxon>
        <taxon>Bacillati</taxon>
        <taxon>Actinomycetota</taxon>
        <taxon>Actinomycetes</taxon>
        <taxon>Micromonosporales</taxon>
        <taxon>Micromonosporaceae</taxon>
        <taxon>Actinoplanes</taxon>
    </lineage>
</organism>
<keyword evidence="4" id="KW-0274">FAD</keyword>
<dbReference type="PROSITE" id="PS00677">
    <property type="entry name" value="DAO"/>
    <property type="match status" value="1"/>
</dbReference>
<dbReference type="PANTHER" id="PTHR11530:SF11">
    <property type="entry name" value="D-ASPARTATE OXIDASE"/>
    <property type="match status" value="1"/>
</dbReference>
<keyword evidence="11" id="KW-1185">Reference proteome</keyword>
<sequence length="297" mass="32210">MTDVTVLGGGIIGMTAAIRLQQRGARVTVVCAAGTLETVSAVAAAVWYPTHTDPEPRVRRWVERSYAEFLGQAEAGVPGVLLRRTRMLVRADPPWWAPPGTTTTAHDLRFTAPLTEMDRYLPWLHDRIVASGGRFVRRRVEDPAELLDRSAAVVNATGLAAPDPDLYPVRGQLVLVTNPGLDESIRDEDNPAGITYVHPRRRDTVLGGTFEPDRTDLEPDPRQRAAIIDRCTALVPELRGARVLGDRVGLRPARRGGPRVEAVDGPDGRIVHAYGHGGAGMTMSWGCADEVADLVLG</sequence>
<dbReference type="InterPro" id="IPR006181">
    <property type="entry name" value="D-amino_acid_oxidase_CS"/>
</dbReference>